<sequence>MQEVEVKYLVRDKPALLAALADRGIALSEPVRQDDQAYAPSSWRYGMSKRGVPFARLRTQAGRHVFTVKRPMNNELACLEHETVVADRGQMHGALLSMGFTPTVQIIKTRRVGAWGAVTICLDAVDGLGTFLELETMAREDEAGAATQERLHKQVMALGIAVERVAQTYDSLLRAANVPEPSV</sequence>
<dbReference type="Gene3D" id="2.40.320.10">
    <property type="entry name" value="Hypothetical Protein Pfu-838710-001"/>
    <property type="match status" value="1"/>
</dbReference>
<dbReference type="Proteomes" id="UP000653076">
    <property type="component" value="Unassembled WGS sequence"/>
</dbReference>
<dbReference type="RefSeq" id="WP_204037246.1">
    <property type="nucleotide sequence ID" value="NZ_BOPC01000084.1"/>
</dbReference>
<evidence type="ECO:0000259" key="1">
    <source>
        <dbReference type="PROSITE" id="PS51707"/>
    </source>
</evidence>
<evidence type="ECO:0000313" key="3">
    <source>
        <dbReference type="Proteomes" id="UP000653076"/>
    </source>
</evidence>
<evidence type="ECO:0000313" key="2">
    <source>
        <dbReference type="EMBL" id="GIJ29790.1"/>
    </source>
</evidence>
<proteinExistence type="predicted"/>
<name>A0ABQ4JJZ7_9ACTN</name>
<dbReference type="Pfam" id="PF01928">
    <property type="entry name" value="CYTH"/>
    <property type="match status" value="1"/>
</dbReference>
<dbReference type="PANTHER" id="PTHR21028">
    <property type="entry name" value="SI:CH211-156B7.4"/>
    <property type="match status" value="1"/>
</dbReference>
<reference evidence="2 3" key="1">
    <citation type="submission" date="2021-01" db="EMBL/GenBank/DDBJ databases">
        <title>Whole genome shotgun sequence of Verrucosispora qiuiae NBRC 106684.</title>
        <authorList>
            <person name="Komaki H."/>
            <person name="Tamura T."/>
        </authorList>
    </citation>
    <scope>NUCLEOTIDE SEQUENCE [LARGE SCALE GENOMIC DNA]</scope>
    <source>
        <strain evidence="2 3">NBRC 106684</strain>
    </source>
</reference>
<accession>A0ABQ4JJZ7</accession>
<dbReference type="PANTHER" id="PTHR21028:SF2">
    <property type="entry name" value="CYTH DOMAIN-CONTAINING PROTEIN"/>
    <property type="match status" value="1"/>
</dbReference>
<dbReference type="EMBL" id="BOPC01000084">
    <property type="protein sequence ID" value="GIJ29790.1"/>
    <property type="molecule type" value="Genomic_DNA"/>
</dbReference>
<keyword evidence="3" id="KW-1185">Reference proteome</keyword>
<gene>
    <name evidence="2" type="ORF">Vqi01_49520</name>
</gene>
<dbReference type="SMART" id="SM01118">
    <property type="entry name" value="CYTH"/>
    <property type="match status" value="1"/>
</dbReference>
<organism evidence="2 3">
    <name type="scientific">Micromonospora qiuiae</name>
    <dbReference type="NCBI Taxonomy" id="502268"/>
    <lineage>
        <taxon>Bacteria</taxon>
        <taxon>Bacillati</taxon>
        <taxon>Actinomycetota</taxon>
        <taxon>Actinomycetes</taxon>
        <taxon>Micromonosporales</taxon>
        <taxon>Micromonosporaceae</taxon>
        <taxon>Micromonospora</taxon>
    </lineage>
</organism>
<feature type="domain" description="CYTH" evidence="1">
    <location>
        <begin position="1"/>
        <end position="175"/>
    </location>
</feature>
<dbReference type="CDD" id="cd07890">
    <property type="entry name" value="CYTH-like_AC_IV-like"/>
    <property type="match status" value="1"/>
</dbReference>
<dbReference type="InterPro" id="IPR023577">
    <property type="entry name" value="CYTH_domain"/>
</dbReference>
<dbReference type="InterPro" id="IPR033469">
    <property type="entry name" value="CYTH-like_dom_sf"/>
</dbReference>
<dbReference type="PROSITE" id="PS51707">
    <property type="entry name" value="CYTH"/>
    <property type="match status" value="1"/>
</dbReference>
<protein>
    <submittedName>
        <fullName evidence="2">Adenylate cyclase</fullName>
    </submittedName>
</protein>
<comment type="caution">
    <text evidence="2">The sequence shown here is derived from an EMBL/GenBank/DDBJ whole genome shotgun (WGS) entry which is preliminary data.</text>
</comment>
<dbReference type="SUPFAM" id="SSF55154">
    <property type="entry name" value="CYTH-like phosphatases"/>
    <property type="match status" value="1"/>
</dbReference>
<dbReference type="InterPro" id="IPR008173">
    <property type="entry name" value="Adenylyl_cyclase_CyaB"/>
</dbReference>